<dbReference type="GO" id="GO:0051707">
    <property type="term" value="P:response to other organism"/>
    <property type="evidence" value="ECO:0007669"/>
    <property type="project" value="UniProtKB-ARBA"/>
</dbReference>
<evidence type="ECO:0000313" key="3">
    <source>
        <dbReference type="Proteomes" id="UP001515500"/>
    </source>
</evidence>
<dbReference type="PROSITE" id="PS50927">
    <property type="entry name" value="BULB_LECTIN"/>
    <property type="match status" value="2"/>
</dbReference>
<feature type="domain" description="Bulb-type lectin" evidence="2">
    <location>
        <begin position="140"/>
        <end position="252"/>
    </location>
</feature>
<name>A0AB40BXR2_DIOCR</name>
<dbReference type="AlphaFoldDB" id="A0AB40BXR2"/>
<dbReference type="RefSeq" id="XP_039132270.1">
    <property type="nucleotide sequence ID" value="XM_039276336.1"/>
</dbReference>
<dbReference type="Proteomes" id="UP001515500">
    <property type="component" value="Chromosome 9"/>
</dbReference>
<protein>
    <submittedName>
        <fullName evidence="4">Mannose-specific lectin CEA-like</fullName>
    </submittedName>
</protein>
<feature type="domain" description="Bulb-type lectin" evidence="2">
    <location>
        <begin position="25"/>
        <end position="133"/>
    </location>
</feature>
<proteinExistence type="predicted"/>
<dbReference type="GeneID" id="120269048"/>
<keyword evidence="3" id="KW-1185">Reference proteome</keyword>
<dbReference type="Gene3D" id="2.90.10.10">
    <property type="entry name" value="Bulb-type lectin domain"/>
    <property type="match status" value="2"/>
</dbReference>
<dbReference type="SMART" id="SM00108">
    <property type="entry name" value="B_lectin"/>
    <property type="match status" value="2"/>
</dbReference>
<sequence length="273" mass="30415">MAIQSLIPNLLLLLLLPALPFSLSDYVLYSGEVLTPGQNLTNGDFQLSLQPNCELIITDAVKTIWRANTSGQGSDCYLGFKHNGELVVRHGVHYILWSSGVKSKKGKYALLLDSNGKLNIFGQRRWISNNQKVLGENNMRTVITTEYVLHSGHRLNPGKHLSYQNLTFGLSHCNLVINDTDSGRILWQTNTKARGCYVQLDANGELTVKHSKQRLWSSNKRGDNGAYIGVLRYDGRFGVYGPLLWDSDKKDTVDALDFNGGFVGDDDDDVQVL</sequence>
<reference evidence="4" key="1">
    <citation type="submission" date="2025-08" db="UniProtKB">
        <authorList>
            <consortium name="RefSeq"/>
        </authorList>
    </citation>
    <scope>IDENTIFICATION</scope>
</reference>
<accession>A0AB40BXR2</accession>
<evidence type="ECO:0000256" key="1">
    <source>
        <dbReference type="SAM" id="SignalP"/>
    </source>
</evidence>
<keyword evidence="1" id="KW-0732">Signal</keyword>
<dbReference type="InterPro" id="IPR036426">
    <property type="entry name" value="Bulb-type_lectin_dom_sf"/>
</dbReference>
<evidence type="ECO:0000259" key="2">
    <source>
        <dbReference type="PROSITE" id="PS50927"/>
    </source>
</evidence>
<gene>
    <name evidence="4" type="primary">LOC120269048</name>
</gene>
<dbReference type="InterPro" id="IPR001480">
    <property type="entry name" value="Bulb-type_lectin_dom"/>
</dbReference>
<feature type="chain" id="PRO_5044203194" evidence="1">
    <location>
        <begin position="25"/>
        <end position="273"/>
    </location>
</feature>
<feature type="signal peptide" evidence="1">
    <location>
        <begin position="1"/>
        <end position="24"/>
    </location>
</feature>
<organism evidence="3 4">
    <name type="scientific">Dioscorea cayennensis subsp. rotundata</name>
    <name type="common">White Guinea yam</name>
    <name type="synonym">Dioscorea rotundata</name>
    <dbReference type="NCBI Taxonomy" id="55577"/>
    <lineage>
        <taxon>Eukaryota</taxon>
        <taxon>Viridiplantae</taxon>
        <taxon>Streptophyta</taxon>
        <taxon>Embryophyta</taxon>
        <taxon>Tracheophyta</taxon>
        <taxon>Spermatophyta</taxon>
        <taxon>Magnoliopsida</taxon>
        <taxon>Liliopsida</taxon>
        <taxon>Dioscoreales</taxon>
        <taxon>Dioscoreaceae</taxon>
        <taxon>Dioscorea</taxon>
    </lineage>
</organism>
<dbReference type="SUPFAM" id="SSF51110">
    <property type="entry name" value="alpha-D-mannose-specific plant lectins"/>
    <property type="match status" value="2"/>
</dbReference>
<evidence type="ECO:0000313" key="4">
    <source>
        <dbReference type="RefSeq" id="XP_039132270.1"/>
    </source>
</evidence>